<comment type="cofactor">
    <cofactor evidence="1">
        <name>Mg(2+)</name>
        <dbReference type="ChEBI" id="CHEBI:18420"/>
    </cofactor>
</comment>
<evidence type="ECO:0000256" key="10">
    <source>
        <dbReference type="ARBA" id="ARBA00049336"/>
    </source>
</evidence>
<dbReference type="InterPro" id="IPR005907">
    <property type="entry name" value="G1P_thy_trans_s"/>
</dbReference>
<sequence length="298" mass="32961">MTPFKRKGIILAGGSGTRLHPLTLGVSKQMLPIYDKPMIFYPLSVLMLAGMREILIISTPEDLPCFKKLLGDGSQYGIELSYAEQPSPDGLAQAFIIGEEFIGKDPVCLILGDNIFYGQHFSDNLRSAMSQEKGATVFGYHVSDPERFGVVEFDGSGRALSIEEKPAKPKSNYAVTGLYFYDNQVVEIAKNIKPSDRGELEITDVNRAYLEQKTLTVEMLGRGFAWLDTGTHESLLEASHFVHTIEQRQGLKVACLEEIAFNSGWISPETLGEQAEKLKKTGYGQYLAKLLSTERVGP</sequence>
<dbReference type="GO" id="GO:0008879">
    <property type="term" value="F:glucose-1-phosphate thymidylyltransferase activity"/>
    <property type="evidence" value="ECO:0007669"/>
    <property type="project" value="UniProtKB-EC"/>
</dbReference>
<evidence type="ECO:0000256" key="7">
    <source>
        <dbReference type="ARBA" id="ARBA00022695"/>
    </source>
</evidence>
<evidence type="ECO:0000256" key="4">
    <source>
        <dbReference type="ARBA" id="ARBA00010480"/>
    </source>
</evidence>
<dbReference type="SUPFAM" id="SSF53448">
    <property type="entry name" value="Nucleotide-diphospho-sugar transferases"/>
    <property type="match status" value="1"/>
</dbReference>
<gene>
    <name evidence="13" type="primary">rfbA</name>
    <name evidence="13" type="ORF">ACHMWK_15005</name>
</gene>
<evidence type="ECO:0000256" key="9">
    <source>
        <dbReference type="ARBA" id="ARBA00022842"/>
    </source>
</evidence>
<reference evidence="13 14" key="1">
    <citation type="submission" date="2024-10" db="EMBL/GenBank/DDBJ databases">
        <title>Aeromonas and Pseudomonas from the Cagarras Archipelago, Rio de Janeiro, Brazil.</title>
        <authorList>
            <person name="Canellas A.L.B."/>
            <person name="Laport M.S."/>
        </authorList>
    </citation>
    <scope>NUCLEOTIDE SEQUENCE [LARGE SCALE GENOMIC DNA]</scope>
    <source>
        <strain evidence="13 14">CPF-4</strain>
    </source>
</reference>
<comment type="function">
    <text evidence="11">Catalyzes the formation of dTDP-glucose, from dTTP and glucose 1-phosphate, as well as its pyrophosphorolysis.</text>
</comment>
<dbReference type="PANTHER" id="PTHR43532:SF1">
    <property type="entry name" value="GLUCOSE-1-PHOSPHATE THYMIDYLYLTRANSFERASE 1"/>
    <property type="match status" value="1"/>
</dbReference>
<dbReference type="EC" id="2.7.7.24" evidence="5 11"/>
<evidence type="ECO:0000313" key="13">
    <source>
        <dbReference type="EMBL" id="MFH6567269.1"/>
    </source>
</evidence>
<comment type="caution">
    <text evidence="13">The sequence shown here is derived from an EMBL/GenBank/DDBJ whole genome shotgun (WGS) entry which is preliminary data.</text>
</comment>
<dbReference type="Pfam" id="PF00483">
    <property type="entry name" value="NTP_transferase"/>
    <property type="match status" value="1"/>
</dbReference>
<dbReference type="RefSeq" id="WP_321836752.1">
    <property type="nucleotide sequence ID" value="NZ_CAVMKE010000001.1"/>
</dbReference>
<protein>
    <recommendedName>
        <fullName evidence="5 11">Glucose-1-phosphate thymidylyltransferase</fullName>
        <ecNumber evidence="5 11">2.7.7.24</ecNumber>
    </recommendedName>
</protein>
<evidence type="ECO:0000256" key="5">
    <source>
        <dbReference type="ARBA" id="ARBA00012461"/>
    </source>
</evidence>
<dbReference type="Proteomes" id="UP001609821">
    <property type="component" value="Unassembled WGS sequence"/>
</dbReference>
<dbReference type="EMBL" id="JBINXB010000021">
    <property type="protein sequence ID" value="MFH6567269.1"/>
    <property type="molecule type" value="Genomic_DNA"/>
</dbReference>
<dbReference type="PANTHER" id="PTHR43532">
    <property type="entry name" value="GLUCOSE-1-PHOSPHATE THYMIDYLYLTRANSFERASE"/>
    <property type="match status" value="1"/>
</dbReference>
<keyword evidence="7 11" id="KW-0548">Nucleotidyltransferase</keyword>
<keyword evidence="14" id="KW-1185">Reference proteome</keyword>
<dbReference type="InterPro" id="IPR029044">
    <property type="entry name" value="Nucleotide-diphossugar_trans"/>
</dbReference>
<evidence type="ECO:0000313" key="14">
    <source>
        <dbReference type="Proteomes" id="UP001609821"/>
    </source>
</evidence>
<evidence type="ECO:0000256" key="1">
    <source>
        <dbReference type="ARBA" id="ARBA00001946"/>
    </source>
</evidence>
<comment type="pathway">
    <text evidence="2">Carbohydrate biosynthesis; dTDP-L-rhamnose biosynthesis.</text>
</comment>
<evidence type="ECO:0000256" key="8">
    <source>
        <dbReference type="ARBA" id="ARBA00022723"/>
    </source>
</evidence>
<evidence type="ECO:0000256" key="6">
    <source>
        <dbReference type="ARBA" id="ARBA00022679"/>
    </source>
</evidence>
<keyword evidence="9 11" id="KW-0460">Magnesium</keyword>
<comment type="pathway">
    <text evidence="3">Bacterial outer membrane biogenesis; LPS O-antigen biosynthesis.</text>
</comment>
<dbReference type="InterPro" id="IPR005835">
    <property type="entry name" value="NTP_transferase_dom"/>
</dbReference>
<organism evidence="13 14">
    <name type="scientific">Pseudomonas kulmbachensis</name>
    <dbReference type="NCBI Taxonomy" id="3043408"/>
    <lineage>
        <taxon>Bacteria</taxon>
        <taxon>Pseudomonadati</taxon>
        <taxon>Pseudomonadota</taxon>
        <taxon>Gammaproteobacteria</taxon>
        <taxon>Pseudomonadales</taxon>
        <taxon>Pseudomonadaceae</taxon>
        <taxon>Pseudomonas</taxon>
    </lineage>
</organism>
<comment type="catalytic activity">
    <reaction evidence="10 11">
        <text>dTTP + alpha-D-glucose 1-phosphate + H(+) = dTDP-alpha-D-glucose + diphosphate</text>
        <dbReference type="Rhea" id="RHEA:15225"/>
        <dbReference type="ChEBI" id="CHEBI:15378"/>
        <dbReference type="ChEBI" id="CHEBI:33019"/>
        <dbReference type="ChEBI" id="CHEBI:37568"/>
        <dbReference type="ChEBI" id="CHEBI:57477"/>
        <dbReference type="ChEBI" id="CHEBI:58601"/>
        <dbReference type="EC" id="2.7.7.24"/>
    </reaction>
</comment>
<evidence type="ECO:0000256" key="11">
    <source>
        <dbReference type="RuleBase" id="RU003706"/>
    </source>
</evidence>
<proteinExistence type="inferred from homology"/>
<evidence type="ECO:0000256" key="3">
    <source>
        <dbReference type="ARBA" id="ARBA00005125"/>
    </source>
</evidence>
<comment type="similarity">
    <text evidence="4 11">Belongs to the glucose-1-phosphate thymidylyltransferase family.</text>
</comment>
<keyword evidence="8 11" id="KW-0479">Metal-binding</keyword>
<evidence type="ECO:0000256" key="2">
    <source>
        <dbReference type="ARBA" id="ARBA00004781"/>
    </source>
</evidence>
<dbReference type="CDD" id="cd02538">
    <property type="entry name" value="G1P_TT_short"/>
    <property type="match status" value="1"/>
</dbReference>
<evidence type="ECO:0000259" key="12">
    <source>
        <dbReference type="Pfam" id="PF00483"/>
    </source>
</evidence>
<accession>A0ABW7M1Q2</accession>
<keyword evidence="6 11" id="KW-0808">Transferase</keyword>
<dbReference type="NCBIfam" id="TIGR01207">
    <property type="entry name" value="rmlA"/>
    <property type="match status" value="1"/>
</dbReference>
<feature type="domain" description="Nucleotidyl transferase" evidence="12">
    <location>
        <begin position="7"/>
        <end position="243"/>
    </location>
</feature>
<dbReference type="Gene3D" id="3.90.550.10">
    <property type="entry name" value="Spore Coat Polysaccharide Biosynthesis Protein SpsA, Chain A"/>
    <property type="match status" value="1"/>
</dbReference>
<name>A0ABW7M1Q2_9PSED</name>